<proteinExistence type="inferred from homology"/>
<dbReference type="PANTHER" id="PTHR43201:SF5">
    <property type="entry name" value="MEDIUM-CHAIN ACYL-COA LIGASE ACSF2, MITOCHONDRIAL"/>
    <property type="match status" value="1"/>
</dbReference>
<name>A0A6P1DBG7_9NOCA</name>
<dbReference type="InterPro" id="IPR000873">
    <property type="entry name" value="AMP-dep_synth/lig_dom"/>
</dbReference>
<dbReference type="Gene3D" id="3.30.300.30">
    <property type="match status" value="1"/>
</dbReference>
<dbReference type="PROSITE" id="PS00455">
    <property type="entry name" value="AMP_BINDING"/>
    <property type="match status" value="1"/>
</dbReference>
<dbReference type="Pfam" id="PF00501">
    <property type="entry name" value="AMP-binding"/>
    <property type="match status" value="1"/>
</dbReference>
<dbReference type="InterPro" id="IPR020845">
    <property type="entry name" value="AMP-binding_CS"/>
</dbReference>
<evidence type="ECO:0000313" key="5">
    <source>
        <dbReference type="EMBL" id="NEW45662.1"/>
    </source>
</evidence>
<organism evidence="5 6">
    <name type="scientific">Nocardia cyriacigeorgica</name>
    <dbReference type="NCBI Taxonomy" id="135487"/>
    <lineage>
        <taxon>Bacteria</taxon>
        <taxon>Bacillati</taxon>
        <taxon>Actinomycetota</taxon>
        <taxon>Actinomycetes</taxon>
        <taxon>Mycobacteriales</taxon>
        <taxon>Nocardiaceae</taxon>
        <taxon>Nocardia</taxon>
    </lineage>
</organism>
<evidence type="ECO:0000313" key="6">
    <source>
        <dbReference type="Proteomes" id="UP000468928"/>
    </source>
</evidence>
<dbReference type="InterPro" id="IPR045851">
    <property type="entry name" value="AMP-bd_C_sf"/>
</dbReference>
<dbReference type="AlphaFoldDB" id="A0A6P1DBG7"/>
<dbReference type="InterPro" id="IPR042099">
    <property type="entry name" value="ANL_N_sf"/>
</dbReference>
<evidence type="ECO:0000259" key="4">
    <source>
        <dbReference type="Pfam" id="PF13193"/>
    </source>
</evidence>
<sequence length="557" mass="59043">MAKPGTPRTALRTATDALSALAVLTKRGMIDPRHPGEIVRTMRDAKVYGPFVTTLAHGVRRDGTTVAIVDERGPLTFDELDAQSNAFAHGLGATGIGPGDVVAALCRDHRGMVLTMLAAGKLGARIVLLNTGFAAPQLADVARREHISAIVHDEEFLGTLTAIPDEVARFLSWVDSEDAHPATPTIDGLVAGHSTAPPPAPKQPGGMVILTSGTTGTPKGAPRDKVSPLQSAQFLDRIPLPRGNTMIMAAPIFHGTGLSQFTLGWALGNTIVFQQRKFDPERTVAAVATHRAATLVLVPTMLQRIVDLGPEVLARYDTSSLRVVFAAGSSVSPDLSRRTAEAFGDVLYNLYASTEVAVAAVATPLDMRIAPGTVGRPPVGCRVAIYDDTRTRITTAGEIGTIFVSSGLSFTGYTDGRNKEIVDGLLSSGDVGHFDADGRLFIDGRDDDMIVSGGENVYPLEVENLLTDRPDIVEAAVIGVDDHDFGKRLHAFVVPAAHAVVDPQEIKDYVKAKLARHKVPRDVSVIAELPRNATGKLLRRQLAVESPGSSSDSGPTN</sequence>
<dbReference type="GO" id="GO:0031956">
    <property type="term" value="F:medium-chain fatty acid-CoA ligase activity"/>
    <property type="evidence" value="ECO:0007669"/>
    <property type="project" value="TreeGrafter"/>
</dbReference>
<dbReference type="CDD" id="cd04433">
    <property type="entry name" value="AFD_class_I"/>
    <property type="match status" value="1"/>
</dbReference>
<comment type="caution">
    <text evidence="5">The sequence shown here is derived from an EMBL/GenBank/DDBJ whole genome shotgun (WGS) entry which is preliminary data.</text>
</comment>
<evidence type="ECO:0000256" key="2">
    <source>
        <dbReference type="ARBA" id="ARBA00022598"/>
    </source>
</evidence>
<dbReference type="EMBL" id="JAAGUZ010000035">
    <property type="protein sequence ID" value="NEW45662.1"/>
    <property type="molecule type" value="Genomic_DNA"/>
</dbReference>
<keyword evidence="2" id="KW-0436">Ligase</keyword>
<evidence type="ECO:0000256" key="1">
    <source>
        <dbReference type="ARBA" id="ARBA00006432"/>
    </source>
</evidence>
<comment type="similarity">
    <text evidence="1">Belongs to the ATP-dependent AMP-binding enzyme family.</text>
</comment>
<dbReference type="Gene3D" id="3.40.50.12780">
    <property type="entry name" value="N-terminal domain of ligase-like"/>
    <property type="match status" value="1"/>
</dbReference>
<dbReference type="RefSeq" id="WP_163829206.1">
    <property type="nucleotide sequence ID" value="NZ_JAAGUZ010000035.1"/>
</dbReference>
<protein>
    <submittedName>
        <fullName evidence="5">Acyl-CoA synthetase</fullName>
    </submittedName>
</protein>
<dbReference type="SUPFAM" id="SSF56801">
    <property type="entry name" value="Acetyl-CoA synthetase-like"/>
    <property type="match status" value="1"/>
</dbReference>
<dbReference type="PANTHER" id="PTHR43201">
    <property type="entry name" value="ACYL-COA SYNTHETASE"/>
    <property type="match status" value="1"/>
</dbReference>
<gene>
    <name evidence="5" type="ORF">GV789_14555</name>
</gene>
<dbReference type="Pfam" id="PF13193">
    <property type="entry name" value="AMP-binding_C"/>
    <property type="match status" value="1"/>
</dbReference>
<reference evidence="5 6" key="1">
    <citation type="submission" date="2020-01" db="EMBL/GenBank/DDBJ databases">
        <title>Genetics and antimicrobial susceptibilities of Nocardia species isolated from the soil; a comparison with species isolated from humans.</title>
        <authorList>
            <person name="Carrasco G."/>
            <person name="Monzon S."/>
            <person name="Sansegundo M."/>
            <person name="Garcia E."/>
            <person name="Garrido N."/>
            <person name="Medina M.J."/>
            <person name="Villalon P."/>
            <person name="Ramirez-Arocha A.C."/>
            <person name="Jimenez P."/>
            <person name="Cuesta I."/>
            <person name="Valdezate S."/>
        </authorList>
    </citation>
    <scope>NUCLEOTIDE SEQUENCE [LARGE SCALE GENOMIC DNA]</scope>
    <source>
        <strain evidence="5 6">CNM20110639</strain>
    </source>
</reference>
<evidence type="ECO:0000259" key="3">
    <source>
        <dbReference type="Pfam" id="PF00501"/>
    </source>
</evidence>
<dbReference type="GO" id="GO:0006631">
    <property type="term" value="P:fatty acid metabolic process"/>
    <property type="evidence" value="ECO:0007669"/>
    <property type="project" value="TreeGrafter"/>
</dbReference>
<feature type="domain" description="AMP-dependent synthetase/ligase" evidence="3">
    <location>
        <begin position="58"/>
        <end position="413"/>
    </location>
</feature>
<accession>A0A6P1DBG7</accession>
<dbReference type="InterPro" id="IPR025110">
    <property type="entry name" value="AMP-bd_C"/>
</dbReference>
<feature type="domain" description="AMP-binding enzyme C-terminal" evidence="4">
    <location>
        <begin position="461"/>
        <end position="536"/>
    </location>
</feature>
<dbReference type="Proteomes" id="UP000468928">
    <property type="component" value="Unassembled WGS sequence"/>
</dbReference>